<dbReference type="SUPFAM" id="SSF64518">
    <property type="entry name" value="Phase 1 flagellin"/>
    <property type="match status" value="1"/>
</dbReference>
<dbReference type="RefSeq" id="WP_147927445.1">
    <property type="nucleotide sequence ID" value="NZ_VKAC01000010.1"/>
</dbReference>
<keyword evidence="3" id="KW-0964">Secreted</keyword>
<gene>
    <name evidence="6" type="ORF">FMM08_16285</name>
</gene>
<accession>A0A5C8ZAD0</accession>
<keyword evidence="6" id="KW-0282">Flagellum</keyword>
<dbReference type="Pfam" id="PF00700">
    <property type="entry name" value="Flagellin_C"/>
    <property type="match status" value="1"/>
</dbReference>
<evidence type="ECO:0000313" key="6">
    <source>
        <dbReference type="EMBL" id="TXR55055.1"/>
    </source>
</evidence>
<evidence type="ECO:0000313" key="7">
    <source>
        <dbReference type="Proteomes" id="UP000321234"/>
    </source>
</evidence>
<keyword evidence="2 3" id="KW-0975">Bacterial flagellum</keyword>
<dbReference type="AlphaFoldDB" id="A0A5C8ZAD0"/>
<reference evidence="6 7" key="1">
    <citation type="submission" date="2019-07" db="EMBL/GenBank/DDBJ databases">
        <title>Quadrisphaera sp. strain DD2A genome sequencing and assembly.</title>
        <authorList>
            <person name="Kim I."/>
        </authorList>
    </citation>
    <scope>NUCLEOTIDE SEQUENCE [LARGE SCALE GENOMIC DNA]</scope>
    <source>
        <strain evidence="6 7">DD2A</strain>
    </source>
</reference>
<keyword evidence="6" id="KW-0966">Cell projection</keyword>
<dbReference type="EMBL" id="VKAC01000010">
    <property type="protein sequence ID" value="TXR55055.1"/>
    <property type="molecule type" value="Genomic_DNA"/>
</dbReference>
<dbReference type="Proteomes" id="UP000321234">
    <property type="component" value="Unassembled WGS sequence"/>
</dbReference>
<dbReference type="GO" id="GO:0005198">
    <property type="term" value="F:structural molecule activity"/>
    <property type="evidence" value="ECO:0007669"/>
    <property type="project" value="UniProtKB-UniRule"/>
</dbReference>
<sequence>MSGLSRVTHRTIQEQSLANLQSNLASMATLNEQISTGKRINKPSDDPTGTVDALRLRTLQRDNVQYGKNADDGLAWLNATDTALKSTTAQLNVAVNRTLQALNSGTQNSTSRAALAAEVDGVLSAVKGLANSTYSDRSLFAGTATGAAVTASGAAGSQTFAWATTGAGTVQRQIGPDDSVRVDTDGTAVFGADSGSDTSVFTVLQGLSTAIKTGDDATTRTLLTKLQDRQAVVLTAATELGARQNRVMAAQDAVADRDVSLTKQLSDVQDLDFPKAVIALTSQQTAYQAALQVTAKTLQTSLMDFIR</sequence>
<evidence type="ECO:0000259" key="4">
    <source>
        <dbReference type="Pfam" id="PF00669"/>
    </source>
</evidence>
<dbReference type="Gene3D" id="1.20.1330.10">
    <property type="entry name" value="f41 fragment of flagellin, N-terminal domain"/>
    <property type="match status" value="1"/>
</dbReference>
<dbReference type="InterPro" id="IPR001492">
    <property type="entry name" value="Flagellin"/>
</dbReference>
<proteinExistence type="inferred from homology"/>
<feature type="domain" description="Flagellin N-terminal" evidence="4">
    <location>
        <begin position="9"/>
        <end position="145"/>
    </location>
</feature>
<protein>
    <recommendedName>
        <fullName evidence="3">Flagellin</fullName>
    </recommendedName>
</protein>
<dbReference type="GO" id="GO:0005576">
    <property type="term" value="C:extracellular region"/>
    <property type="evidence" value="ECO:0007669"/>
    <property type="project" value="UniProtKB-SubCell"/>
</dbReference>
<evidence type="ECO:0000256" key="2">
    <source>
        <dbReference type="ARBA" id="ARBA00023143"/>
    </source>
</evidence>
<dbReference type="OrthoDB" id="9758307at2"/>
<evidence type="ECO:0000259" key="5">
    <source>
        <dbReference type="Pfam" id="PF00700"/>
    </source>
</evidence>
<dbReference type="Pfam" id="PF00669">
    <property type="entry name" value="Flagellin_N"/>
    <property type="match status" value="1"/>
</dbReference>
<dbReference type="InterPro" id="IPR001029">
    <property type="entry name" value="Flagellin_N"/>
</dbReference>
<comment type="caution">
    <text evidence="6">The sequence shown here is derived from an EMBL/GenBank/DDBJ whole genome shotgun (WGS) entry which is preliminary data.</text>
</comment>
<evidence type="ECO:0000256" key="1">
    <source>
        <dbReference type="ARBA" id="ARBA00005709"/>
    </source>
</evidence>
<name>A0A5C8ZAD0_9ACTN</name>
<keyword evidence="7" id="KW-1185">Reference proteome</keyword>
<dbReference type="GO" id="GO:0009288">
    <property type="term" value="C:bacterial-type flagellum"/>
    <property type="evidence" value="ECO:0007669"/>
    <property type="project" value="UniProtKB-SubCell"/>
</dbReference>
<keyword evidence="6" id="KW-0969">Cilium</keyword>
<dbReference type="InterPro" id="IPR046358">
    <property type="entry name" value="Flagellin_C"/>
</dbReference>
<dbReference type="PANTHER" id="PTHR42792:SF1">
    <property type="entry name" value="FLAGELLAR HOOK-ASSOCIATED PROTEIN 3"/>
    <property type="match status" value="1"/>
</dbReference>
<dbReference type="PANTHER" id="PTHR42792">
    <property type="entry name" value="FLAGELLIN"/>
    <property type="match status" value="1"/>
</dbReference>
<comment type="function">
    <text evidence="3">Flagellin is the subunit protein which polymerizes to form the filaments of bacterial flagella.</text>
</comment>
<organism evidence="6 7">
    <name type="scientific">Quadrisphaera setariae</name>
    <dbReference type="NCBI Taxonomy" id="2593304"/>
    <lineage>
        <taxon>Bacteria</taxon>
        <taxon>Bacillati</taxon>
        <taxon>Actinomycetota</taxon>
        <taxon>Actinomycetes</taxon>
        <taxon>Kineosporiales</taxon>
        <taxon>Kineosporiaceae</taxon>
        <taxon>Quadrisphaera</taxon>
    </lineage>
</organism>
<comment type="subcellular location">
    <subcellularLocation>
        <location evidence="3">Secreted</location>
    </subcellularLocation>
    <subcellularLocation>
        <location evidence="3">Bacterial flagellum</location>
    </subcellularLocation>
</comment>
<comment type="similarity">
    <text evidence="1 3">Belongs to the bacterial flagellin family.</text>
</comment>
<feature type="domain" description="Flagellin C-terminal" evidence="5">
    <location>
        <begin position="233"/>
        <end position="305"/>
    </location>
</feature>
<evidence type="ECO:0000256" key="3">
    <source>
        <dbReference type="RuleBase" id="RU362073"/>
    </source>
</evidence>